<accession>A0AAW9PN28</accession>
<dbReference type="InterPro" id="IPR052021">
    <property type="entry name" value="Type-I_RS_S_subunit"/>
</dbReference>
<dbReference type="EMBL" id="JARTTN020000003">
    <property type="protein sequence ID" value="MEC6060642.1"/>
    <property type="molecule type" value="Genomic_DNA"/>
</dbReference>
<keyword evidence="6" id="KW-0378">Hydrolase</keyword>
<reference evidence="6" key="2">
    <citation type="submission" date="2024-01" db="EMBL/GenBank/DDBJ databases">
        <authorList>
            <person name="Macesic N."/>
        </authorList>
    </citation>
    <scope>NUCLEOTIDE SEQUENCE</scope>
    <source>
        <strain evidence="6">CPO071</strain>
    </source>
</reference>
<feature type="domain" description="Type I restriction modification DNA specificity" evidence="5">
    <location>
        <begin position="225"/>
        <end position="386"/>
    </location>
</feature>
<dbReference type="SUPFAM" id="SSF116734">
    <property type="entry name" value="DNA methylase specificity domain"/>
    <property type="match status" value="2"/>
</dbReference>
<name>A0AAW9PN28_KLEVA</name>
<dbReference type="CDD" id="cd17258">
    <property type="entry name" value="RMtype1_S_Sau13435ORF2165P-TRD1-CR1_like"/>
    <property type="match status" value="1"/>
</dbReference>
<organism evidence="6 7">
    <name type="scientific">Klebsiella variicola</name>
    <dbReference type="NCBI Taxonomy" id="244366"/>
    <lineage>
        <taxon>Bacteria</taxon>
        <taxon>Pseudomonadati</taxon>
        <taxon>Pseudomonadota</taxon>
        <taxon>Gammaproteobacteria</taxon>
        <taxon>Enterobacterales</taxon>
        <taxon>Enterobacteriaceae</taxon>
        <taxon>Klebsiella/Raoultella group</taxon>
        <taxon>Klebsiella</taxon>
        <taxon>Klebsiella pneumoniae complex</taxon>
    </lineage>
</organism>
<dbReference type="AlphaFoldDB" id="A0AAW9PN28"/>
<feature type="coiled-coil region" evidence="4">
    <location>
        <begin position="373"/>
        <end position="400"/>
    </location>
</feature>
<keyword evidence="3" id="KW-0238">DNA-binding</keyword>
<gene>
    <name evidence="6" type="ORF">QAB22_029855</name>
</gene>
<keyword evidence="4" id="KW-0175">Coiled coil</keyword>
<evidence type="ECO:0000259" key="5">
    <source>
        <dbReference type="Pfam" id="PF01420"/>
    </source>
</evidence>
<evidence type="ECO:0000313" key="7">
    <source>
        <dbReference type="Proteomes" id="UP001176846"/>
    </source>
</evidence>
<dbReference type="RefSeq" id="WP_040227138.1">
    <property type="nucleotide sequence ID" value="NZ_FLBS01000034.1"/>
</dbReference>
<keyword evidence="6" id="KW-0255">Endonuclease</keyword>
<dbReference type="InterPro" id="IPR044946">
    <property type="entry name" value="Restrct_endonuc_typeI_TRD_sf"/>
</dbReference>
<dbReference type="InterPro" id="IPR000055">
    <property type="entry name" value="Restrct_endonuc_typeI_TRD"/>
</dbReference>
<reference evidence="6" key="1">
    <citation type="journal article" date="2023" name="Nat. Commun.">
        <title>Genomic dissection of endemic carbapenem resistance reveals metallo-beta-lactamase dissemination through clonal, plasmid and integron transfer.</title>
        <authorList>
            <person name="Macesic N."/>
            <person name="Hawkey J."/>
            <person name="Vezina B."/>
            <person name="Wisniewski J.A."/>
            <person name="Cottingham H."/>
            <person name="Blakeway L.V."/>
            <person name="Harshegyi T."/>
            <person name="Pragastis K."/>
            <person name="Badoordeen G.Z."/>
            <person name="Dennison A."/>
            <person name="Spelman D.W."/>
            <person name="Jenney A.W.J."/>
            <person name="Peleg A.Y."/>
        </authorList>
    </citation>
    <scope>NUCLEOTIDE SEQUENCE</scope>
    <source>
        <strain evidence="6">CPO071</strain>
    </source>
</reference>
<sequence>MARDSLYPVSVKAGKPILGMLPTGWQKLSLEKCLNIEARKAYIQDNQEYDLVTVKRSRGGVIRREHLKGKDISVKSQFYIKEGDFLISKRQIVHGACGLVPKELSGSIVSNEYCVLTGKSGFYLPYMEFLSESLYFQQTCFHSSIGVHIEKMIFKLDSWFKWPFNIPPLSEQKRIVKILSTWDKAISVTEKLLANSQQQKKALMQQLVTGKKRLLDENGVRFSGEWCTCTLSEVAHIIMGSSPKSEAYNDNGLGLPLIQGNADIKCRVSCPRVYTSDITKECTPGDILLSVRAPVGTVALSQHKACIGRGISAIKSKRKMSQSFLYQWFLWFEPKWCYLSQGSTFESINSDDIKTLKLSVPNFEEQQKIAAVLSAADVEISTLEKKLACLKDEKKALMQQLLTGKRRVKVDEAVAA</sequence>
<evidence type="ECO:0000256" key="2">
    <source>
        <dbReference type="ARBA" id="ARBA00022747"/>
    </source>
</evidence>
<evidence type="ECO:0000256" key="3">
    <source>
        <dbReference type="ARBA" id="ARBA00023125"/>
    </source>
</evidence>
<evidence type="ECO:0000256" key="4">
    <source>
        <dbReference type="SAM" id="Coils"/>
    </source>
</evidence>
<comment type="similarity">
    <text evidence="1">Belongs to the type-I restriction system S methylase family.</text>
</comment>
<dbReference type="Gene3D" id="3.90.220.20">
    <property type="entry name" value="DNA methylase specificity domains"/>
    <property type="match status" value="2"/>
</dbReference>
<comment type="caution">
    <text evidence="6">The sequence shown here is derived from an EMBL/GenBank/DDBJ whole genome shotgun (WGS) entry which is preliminary data.</text>
</comment>
<dbReference type="CDD" id="cd17494">
    <property type="entry name" value="RMtype1_S_Sma198ORF994P-TRD2-CR2_like"/>
    <property type="match status" value="1"/>
</dbReference>
<dbReference type="GO" id="GO:0009307">
    <property type="term" value="P:DNA restriction-modification system"/>
    <property type="evidence" value="ECO:0007669"/>
    <property type="project" value="UniProtKB-KW"/>
</dbReference>
<dbReference type="GO" id="GO:0004519">
    <property type="term" value="F:endonuclease activity"/>
    <property type="evidence" value="ECO:0007669"/>
    <property type="project" value="UniProtKB-KW"/>
</dbReference>
<keyword evidence="6" id="KW-0540">Nuclease</keyword>
<proteinExistence type="inferred from homology"/>
<dbReference type="PANTHER" id="PTHR30408:SF12">
    <property type="entry name" value="TYPE I RESTRICTION ENZYME MJAVIII SPECIFICITY SUBUNIT"/>
    <property type="match status" value="1"/>
</dbReference>
<evidence type="ECO:0000256" key="1">
    <source>
        <dbReference type="ARBA" id="ARBA00010923"/>
    </source>
</evidence>
<evidence type="ECO:0000313" key="6">
    <source>
        <dbReference type="EMBL" id="MEC6060642.1"/>
    </source>
</evidence>
<dbReference type="Pfam" id="PF01420">
    <property type="entry name" value="Methylase_S"/>
    <property type="match status" value="2"/>
</dbReference>
<dbReference type="Proteomes" id="UP001176846">
    <property type="component" value="Unassembled WGS sequence"/>
</dbReference>
<dbReference type="GO" id="GO:0003677">
    <property type="term" value="F:DNA binding"/>
    <property type="evidence" value="ECO:0007669"/>
    <property type="project" value="UniProtKB-KW"/>
</dbReference>
<dbReference type="EC" id="3.1.21.-" evidence="6"/>
<dbReference type="GO" id="GO:0016787">
    <property type="term" value="F:hydrolase activity"/>
    <property type="evidence" value="ECO:0007669"/>
    <property type="project" value="UniProtKB-KW"/>
</dbReference>
<feature type="domain" description="Type I restriction modification DNA specificity" evidence="5">
    <location>
        <begin position="23"/>
        <end position="193"/>
    </location>
</feature>
<protein>
    <submittedName>
        <fullName evidence="6">Restriction endonuclease subunit S</fullName>
        <ecNumber evidence="6">3.1.21.-</ecNumber>
    </submittedName>
</protein>
<keyword evidence="2" id="KW-0680">Restriction system</keyword>
<dbReference type="PANTHER" id="PTHR30408">
    <property type="entry name" value="TYPE-1 RESTRICTION ENZYME ECOKI SPECIFICITY PROTEIN"/>
    <property type="match status" value="1"/>
</dbReference>